<feature type="transmembrane region" description="Helical" evidence="11">
    <location>
        <begin position="188"/>
        <end position="211"/>
    </location>
</feature>
<comment type="caution">
    <text evidence="14">The sequence shown here is derived from an EMBL/GenBank/DDBJ whole genome shotgun (WGS) entry which is preliminary data.</text>
</comment>
<dbReference type="OrthoDB" id="9804645at2"/>
<dbReference type="PANTHER" id="PTHR45436">
    <property type="entry name" value="SENSOR HISTIDINE KINASE YKOH"/>
    <property type="match status" value="1"/>
</dbReference>
<dbReference type="CDD" id="cd00082">
    <property type="entry name" value="HisKA"/>
    <property type="match status" value="1"/>
</dbReference>
<dbReference type="InterPro" id="IPR004358">
    <property type="entry name" value="Sig_transdc_His_kin-like_C"/>
</dbReference>
<dbReference type="SMART" id="SM00387">
    <property type="entry name" value="HATPase_c"/>
    <property type="match status" value="1"/>
</dbReference>
<comment type="catalytic activity">
    <reaction evidence="1">
        <text>ATP + protein L-histidine = ADP + protein N-phospho-L-histidine.</text>
        <dbReference type="EC" id="2.7.13.3"/>
    </reaction>
</comment>
<dbReference type="InterPro" id="IPR050428">
    <property type="entry name" value="TCS_sensor_his_kinase"/>
</dbReference>
<dbReference type="CDD" id="cd06225">
    <property type="entry name" value="HAMP"/>
    <property type="match status" value="1"/>
</dbReference>
<evidence type="ECO:0000256" key="10">
    <source>
        <dbReference type="ARBA" id="ARBA00023136"/>
    </source>
</evidence>
<dbReference type="CDD" id="cd00075">
    <property type="entry name" value="HATPase"/>
    <property type="match status" value="1"/>
</dbReference>
<dbReference type="Gene3D" id="6.10.340.10">
    <property type="match status" value="1"/>
</dbReference>
<keyword evidence="8 11" id="KW-1133">Transmembrane helix</keyword>
<keyword evidence="4" id="KW-0597">Phosphoprotein</keyword>
<dbReference type="InterPro" id="IPR036890">
    <property type="entry name" value="HATPase_C_sf"/>
</dbReference>
<gene>
    <name evidence="14" type="ORF">C41B8_16319</name>
</gene>
<dbReference type="PATRIC" id="fig|1304275.5.peg.3341"/>
<dbReference type="SMART" id="SM00388">
    <property type="entry name" value="HisKA"/>
    <property type="match status" value="1"/>
</dbReference>
<dbReference type="SMART" id="SM00304">
    <property type="entry name" value="HAMP"/>
    <property type="match status" value="1"/>
</dbReference>
<evidence type="ECO:0000256" key="5">
    <source>
        <dbReference type="ARBA" id="ARBA00022679"/>
    </source>
</evidence>
<keyword evidence="10 11" id="KW-0472">Membrane</keyword>
<dbReference type="SUPFAM" id="SSF47384">
    <property type="entry name" value="Homodimeric domain of signal transducing histidine kinase"/>
    <property type="match status" value="1"/>
</dbReference>
<feature type="domain" description="HAMP" evidence="13">
    <location>
        <begin position="208"/>
        <end position="260"/>
    </location>
</feature>
<dbReference type="PRINTS" id="PR00344">
    <property type="entry name" value="BCTRLSENSOR"/>
</dbReference>
<dbReference type="GO" id="GO:0016020">
    <property type="term" value="C:membrane"/>
    <property type="evidence" value="ECO:0007669"/>
    <property type="project" value="UniProtKB-SubCell"/>
</dbReference>
<organism evidence="14 15">
    <name type="scientific">Salinisphaera hydrothermalis (strain C41B8)</name>
    <dbReference type="NCBI Taxonomy" id="1304275"/>
    <lineage>
        <taxon>Bacteria</taxon>
        <taxon>Pseudomonadati</taxon>
        <taxon>Pseudomonadota</taxon>
        <taxon>Gammaproteobacteria</taxon>
        <taxon>Salinisphaerales</taxon>
        <taxon>Salinisphaeraceae</taxon>
        <taxon>Salinisphaera</taxon>
    </lineage>
</organism>
<dbReference type="EMBL" id="APNK01000037">
    <property type="protein sequence ID" value="KEZ76183.1"/>
    <property type="molecule type" value="Genomic_DNA"/>
</dbReference>
<evidence type="ECO:0000256" key="8">
    <source>
        <dbReference type="ARBA" id="ARBA00022989"/>
    </source>
</evidence>
<dbReference type="InterPro" id="IPR003660">
    <property type="entry name" value="HAMP_dom"/>
</dbReference>
<evidence type="ECO:0000313" key="14">
    <source>
        <dbReference type="EMBL" id="KEZ76183.1"/>
    </source>
</evidence>
<dbReference type="Pfam" id="PF02518">
    <property type="entry name" value="HATPase_c"/>
    <property type="match status" value="1"/>
</dbReference>
<dbReference type="Gene3D" id="3.30.565.10">
    <property type="entry name" value="Histidine kinase-like ATPase, C-terminal domain"/>
    <property type="match status" value="1"/>
</dbReference>
<reference evidence="14 15" key="1">
    <citation type="submission" date="2013-03" db="EMBL/GenBank/DDBJ databases">
        <title>Salinisphaera hydrothermalis C41B8 Genome Sequencing.</title>
        <authorList>
            <person name="Li C."/>
            <person name="Lai Q."/>
            <person name="Shao Z."/>
        </authorList>
    </citation>
    <scope>NUCLEOTIDE SEQUENCE [LARGE SCALE GENOMIC DNA]</scope>
    <source>
        <strain evidence="14 15">C41B8</strain>
    </source>
</reference>
<comment type="subcellular location">
    <subcellularLocation>
        <location evidence="2">Membrane</location>
    </subcellularLocation>
</comment>
<dbReference type="PANTHER" id="PTHR45436:SF5">
    <property type="entry name" value="SENSOR HISTIDINE KINASE TRCS"/>
    <property type="match status" value="1"/>
</dbReference>
<evidence type="ECO:0000256" key="3">
    <source>
        <dbReference type="ARBA" id="ARBA00012438"/>
    </source>
</evidence>
<evidence type="ECO:0000256" key="4">
    <source>
        <dbReference type="ARBA" id="ARBA00022553"/>
    </source>
</evidence>
<dbReference type="Pfam" id="PF00512">
    <property type="entry name" value="HisKA"/>
    <property type="match status" value="1"/>
</dbReference>
<dbReference type="InterPro" id="IPR005467">
    <property type="entry name" value="His_kinase_dom"/>
</dbReference>
<keyword evidence="9" id="KW-0902">Two-component regulatory system</keyword>
<evidence type="ECO:0000256" key="11">
    <source>
        <dbReference type="SAM" id="Phobius"/>
    </source>
</evidence>
<evidence type="ECO:0000256" key="9">
    <source>
        <dbReference type="ARBA" id="ARBA00023012"/>
    </source>
</evidence>
<dbReference type="Proteomes" id="UP000028302">
    <property type="component" value="Unassembled WGS sequence"/>
</dbReference>
<evidence type="ECO:0000259" key="13">
    <source>
        <dbReference type="PROSITE" id="PS50885"/>
    </source>
</evidence>
<dbReference type="SUPFAM" id="SSF158472">
    <property type="entry name" value="HAMP domain-like"/>
    <property type="match status" value="1"/>
</dbReference>
<keyword evidence="5" id="KW-0808">Transferase</keyword>
<keyword evidence="15" id="KW-1185">Reference proteome</keyword>
<dbReference type="eggNOG" id="COG2205">
    <property type="taxonomic scope" value="Bacteria"/>
</dbReference>
<dbReference type="InterPro" id="IPR003661">
    <property type="entry name" value="HisK_dim/P_dom"/>
</dbReference>
<dbReference type="PROSITE" id="PS50885">
    <property type="entry name" value="HAMP"/>
    <property type="match status" value="1"/>
</dbReference>
<accession>A0A084IHJ9</accession>
<feature type="domain" description="Histidine kinase" evidence="12">
    <location>
        <begin position="275"/>
        <end position="486"/>
    </location>
</feature>
<proteinExistence type="predicted"/>
<evidence type="ECO:0000256" key="7">
    <source>
        <dbReference type="ARBA" id="ARBA00022777"/>
    </source>
</evidence>
<sequence>MNVLRTLRRLSRSLYARLALAYLASLLVMSLATAWIAVGQFDLLGREWLQRNQLHLASHLATRLAGPLSDGLTSRRARQAVAHIKSINPALSIYVLNSSGQVVGAWADDRCALGSRIEIAPIRRLQSHMPMLPIYADLPCDDGRNVFSVASIRYGPERHRGYLFVVLEADTDMSVARMWQTSSISRSLVVAGVGALLVSAALGLLLFALLTRRFSRLTRAMQRFTEGDHSERLSMETDDEIGRAARAFNDMAATIEAQVSALRENDRQRRDLVANLSHDFRTPLTALRGYAEKLRAGAPEHNRPDLDAVLANVARLTRLAEQLSLLAGVDAAERELYVETFPVAELIYDIVGKFRPEAEAAGIALTVDCRESLPVTADLELIDRALTNLVDNALRATDPGGRVTCAGTRSAEGVRIEVADTGIGIPAEEIGLVTQRFYRTREGRSRNSGTGLGLAIVAEICSRHGTRLELTSDTSGTTAAFELPLG</sequence>
<evidence type="ECO:0000259" key="12">
    <source>
        <dbReference type="PROSITE" id="PS50109"/>
    </source>
</evidence>
<dbReference type="InterPro" id="IPR036097">
    <property type="entry name" value="HisK_dim/P_sf"/>
</dbReference>
<dbReference type="Gene3D" id="1.10.287.130">
    <property type="match status" value="1"/>
</dbReference>
<dbReference type="RefSeq" id="WP_037340638.1">
    <property type="nucleotide sequence ID" value="NZ_APNK01000037.1"/>
</dbReference>
<dbReference type="PROSITE" id="PS50109">
    <property type="entry name" value="HIS_KIN"/>
    <property type="match status" value="1"/>
</dbReference>
<keyword evidence="6 11" id="KW-0812">Transmembrane</keyword>
<dbReference type="GO" id="GO:0000155">
    <property type="term" value="F:phosphorelay sensor kinase activity"/>
    <property type="evidence" value="ECO:0007669"/>
    <property type="project" value="InterPro"/>
</dbReference>
<dbReference type="STRING" id="1304275.C41B8_16319"/>
<evidence type="ECO:0000256" key="1">
    <source>
        <dbReference type="ARBA" id="ARBA00000085"/>
    </source>
</evidence>
<dbReference type="Pfam" id="PF00672">
    <property type="entry name" value="HAMP"/>
    <property type="match status" value="1"/>
</dbReference>
<dbReference type="EC" id="2.7.13.3" evidence="3"/>
<dbReference type="InterPro" id="IPR003594">
    <property type="entry name" value="HATPase_dom"/>
</dbReference>
<dbReference type="AlphaFoldDB" id="A0A084IHJ9"/>
<evidence type="ECO:0000256" key="2">
    <source>
        <dbReference type="ARBA" id="ARBA00004370"/>
    </source>
</evidence>
<dbReference type="SUPFAM" id="SSF55874">
    <property type="entry name" value="ATPase domain of HSP90 chaperone/DNA topoisomerase II/histidine kinase"/>
    <property type="match status" value="1"/>
</dbReference>
<evidence type="ECO:0000313" key="15">
    <source>
        <dbReference type="Proteomes" id="UP000028302"/>
    </source>
</evidence>
<name>A0A084IHJ9_SALHC</name>
<evidence type="ECO:0000256" key="6">
    <source>
        <dbReference type="ARBA" id="ARBA00022692"/>
    </source>
</evidence>
<protein>
    <recommendedName>
        <fullName evidence="3">histidine kinase</fullName>
        <ecNumber evidence="3">2.7.13.3</ecNumber>
    </recommendedName>
</protein>
<keyword evidence="7 14" id="KW-0418">Kinase</keyword>